<name>A0A0C2JQM4_THEKT</name>
<comment type="caution">
    <text evidence="1">The sequence shown here is derived from an EMBL/GenBank/DDBJ whole genome shotgun (WGS) entry which is preliminary data.</text>
</comment>
<evidence type="ECO:0000313" key="2">
    <source>
        <dbReference type="Proteomes" id="UP000031668"/>
    </source>
</evidence>
<organism evidence="1 2">
    <name type="scientific">Thelohanellus kitauei</name>
    <name type="common">Myxosporean</name>
    <dbReference type="NCBI Taxonomy" id="669202"/>
    <lineage>
        <taxon>Eukaryota</taxon>
        <taxon>Metazoa</taxon>
        <taxon>Cnidaria</taxon>
        <taxon>Myxozoa</taxon>
        <taxon>Myxosporea</taxon>
        <taxon>Bivalvulida</taxon>
        <taxon>Platysporina</taxon>
        <taxon>Myxobolidae</taxon>
        <taxon>Thelohanellus</taxon>
    </lineage>
</organism>
<dbReference type="AlphaFoldDB" id="A0A0C2JQM4"/>
<accession>A0A0C2JQM4</accession>
<proteinExistence type="predicted"/>
<dbReference type="OrthoDB" id="10536413at2759"/>
<dbReference type="Proteomes" id="UP000031668">
    <property type="component" value="Unassembled WGS sequence"/>
</dbReference>
<gene>
    <name evidence="1" type="ORF">RF11_00271</name>
</gene>
<sequence length="188" mass="21525">MRLSTFGIEEHQVFTPLTTIHDLRKDLEIDSIRSLMINAFDLTVPNDLKCFFLISKGCPSVTKEEHEKVLSRCPQILQEAKICFIKSCVECRLKPVARYRVWVITYMNGRTCENRKSGFPETLSVSFVSLEFDRENSTYLIIPIKKIAGVVVSEIEEKFASVTIFSTENAVFFGRNLVHDPENSENPL</sequence>
<protein>
    <submittedName>
        <fullName evidence="1">Uncharacterized protein</fullName>
    </submittedName>
</protein>
<keyword evidence="2" id="KW-1185">Reference proteome</keyword>
<dbReference type="EMBL" id="JWZT01001676">
    <property type="protein sequence ID" value="KII71668.1"/>
    <property type="molecule type" value="Genomic_DNA"/>
</dbReference>
<evidence type="ECO:0000313" key="1">
    <source>
        <dbReference type="EMBL" id="KII71668.1"/>
    </source>
</evidence>
<reference evidence="1 2" key="1">
    <citation type="journal article" date="2014" name="Genome Biol. Evol.">
        <title>The genome of the myxosporean Thelohanellus kitauei shows adaptations to nutrient acquisition within its fish host.</title>
        <authorList>
            <person name="Yang Y."/>
            <person name="Xiong J."/>
            <person name="Zhou Z."/>
            <person name="Huo F."/>
            <person name="Miao W."/>
            <person name="Ran C."/>
            <person name="Liu Y."/>
            <person name="Zhang J."/>
            <person name="Feng J."/>
            <person name="Wang M."/>
            <person name="Wang M."/>
            <person name="Wang L."/>
            <person name="Yao B."/>
        </authorList>
    </citation>
    <scope>NUCLEOTIDE SEQUENCE [LARGE SCALE GENOMIC DNA]</scope>
    <source>
        <strain evidence="1">Wuqing</strain>
    </source>
</reference>